<dbReference type="AlphaFoldDB" id="A0A523BGP1"/>
<name>A0A523BGP1_9CREN</name>
<dbReference type="InterPro" id="IPR015419">
    <property type="entry name" value="CTAG/Pcc1"/>
</dbReference>
<dbReference type="Pfam" id="PF09341">
    <property type="entry name" value="Pcc1"/>
    <property type="match status" value="1"/>
</dbReference>
<comment type="similarity">
    <text evidence="1">Belongs to the CTAG/PCC1 family.</text>
</comment>
<dbReference type="EMBL" id="QNVI01000015">
    <property type="protein sequence ID" value="TDA40103.1"/>
    <property type="molecule type" value="Genomic_DNA"/>
</dbReference>
<evidence type="ECO:0000256" key="1">
    <source>
        <dbReference type="ARBA" id="ARBA00007073"/>
    </source>
</evidence>
<dbReference type="Proteomes" id="UP000317265">
    <property type="component" value="Unassembled WGS sequence"/>
</dbReference>
<evidence type="ECO:0000313" key="2">
    <source>
        <dbReference type="EMBL" id="TDA40103.1"/>
    </source>
</evidence>
<dbReference type="Gene3D" id="3.30.310.50">
    <property type="entry name" value="Alpha-D-phosphohexomutase, C-terminal domain"/>
    <property type="match status" value="1"/>
</dbReference>
<evidence type="ECO:0000313" key="3">
    <source>
        <dbReference type="Proteomes" id="UP000317265"/>
    </source>
</evidence>
<reference evidence="2 3" key="1">
    <citation type="journal article" date="2019" name="Nat. Microbiol.">
        <title>Expanding anaerobic alkane metabolism in the domain of Archaea.</title>
        <authorList>
            <person name="Wang Y."/>
            <person name="Wegener G."/>
            <person name="Hou J."/>
            <person name="Wang F."/>
            <person name="Xiao X."/>
        </authorList>
    </citation>
    <scope>NUCLEOTIDE SEQUENCE [LARGE SCALE GENOMIC DNA]</scope>
    <source>
        <strain evidence="2">WYZ-LMO11</strain>
    </source>
</reference>
<proteinExistence type="inferred from homology"/>
<gene>
    <name evidence="2" type="ORF">DSO09_01215</name>
</gene>
<protein>
    <recommendedName>
        <fullName evidence="4">KEOPS complex Pcc1-like subunit</fullName>
    </recommendedName>
</protein>
<comment type="caution">
    <text evidence="2">The sequence shown here is derived from an EMBL/GenBank/DDBJ whole genome shotgun (WGS) entry which is preliminary data.</text>
</comment>
<evidence type="ECO:0008006" key="4">
    <source>
        <dbReference type="Google" id="ProtNLM"/>
    </source>
</evidence>
<organism evidence="2 3">
    <name type="scientific">Thermoproteota archaeon</name>
    <dbReference type="NCBI Taxonomy" id="2056631"/>
    <lineage>
        <taxon>Archaea</taxon>
        <taxon>Thermoproteota</taxon>
    </lineage>
</organism>
<sequence>MIIMEFPIKSKLIINIDDPILADNIYRILIPEVKTTKSSKISIVKNNDNNVILYIEAKTIPGLRAILNSYLRWINSCLDVFSLKEKCLQNK</sequence>
<accession>A0A523BGP1</accession>
<dbReference type="NCBIfam" id="NF011470">
    <property type="entry name" value="PRK14887.1"/>
    <property type="match status" value="1"/>
</dbReference>